<dbReference type="Proteomes" id="UP001285352">
    <property type="component" value="Unassembled WGS sequence"/>
</dbReference>
<name>A0ABU4V3U6_9PSEU</name>
<organism evidence="1 2">
    <name type="scientific">Lentzea sokolovensis</name>
    <dbReference type="NCBI Taxonomy" id="3095429"/>
    <lineage>
        <taxon>Bacteria</taxon>
        <taxon>Bacillati</taxon>
        <taxon>Actinomycetota</taxon>
        <taxon>Actinomycetes</taxon>
        <taxon>Pseudonocardiales</taxon>
        <taxon>Pseudonocardiaceae</taxon>
        <taxon>Lentzea</taxon>
    </lineage>
</organism>
<dbReference type="Gene3D" id="1.25.40.10">
    <property type="entry name" value="Tetratricopeptide repeat domain"/>
    <property type="match status" value="2"/>
</dbReference>
<dbReference type="Pfam" id="PF13481">
    <property type="entry name" value="AAA_25"/>
    <property type="match status" value="1"/>
</dbReference>
<protein>
    <submittedName>
        <fullName evidence="1">Tetratricopeptide repeat protein</fullName>
    </submittedName>
</protein>
<proteinExistence type="predicted"/>
<dbReference type="Gene3D" id="3.40.50.300">
    <property type="entry name" value="P-loop containing nucleotide triphosphate hydrolases"/>
    <property type="match status" value="1"/>
</dbReference>
<sequence>MQTALFPRPHQLPAAVADFVGREELLQSVVDRIIPFPQVVLLTGAVGTGKTALAVHAAHRVANGHFPDGQLFVRLRGTTPHEVLGRFLTAFGLPAPGDFAARLSAYRDAVVRQSLLLVLDDVTCVDQVKPLLPHAPGCAVLVTSRHALKLPHVVEVGPLEPAQAMMLLGNQIGPDRLAAESAPAQALVAASDCSPLTVRIAGAVLAARPHWPLALLADRLRDPRGRLETLSHGGLSVRARLEETAGDLSPHARRLLGLLAGVGARRLPSWAPVVAFGDVRGQSAVDELVSAHLVSAGADGYAVPELVREFASGQSDAGEALRRVLGGWLYLLDQAHAAMYGGDFSVVRGCSAREVVRPDRLLRTDPREWLESEHESLCDAVELAAGAGLDEPAWELAHRLVTLFETRTGFEGWQHTHDIALAACEKVGNRRGAAVLHCSLASLHISQSRYDLAHEMTLRAKDFFEDHDDLAGLGLVYRNLGIVARSSGEFATARQWYQHALAVYERFADPVGQASVLQHLAQIDLYDGDTDGAGERLSAALAACDGTGPARVLAQINYRLGKLLAVDGRHDEAFGVLTTALDLARAARDRRGESFVLYALGRNEFVRCRLDQARTLLHEAAVLCEANFDVVGAARARLELSRVHQALGEVQVAAELEAAARAVYSEFGLKPVLGDVIFHP</sequence>
<dbReference type="PANTHER" id="PTHR47691">
    <property type="entry name" value="REGULATOR-RELATED"/>
    <property type="match status" value="1"/>
</dbReference>
<keyword evidence="2" id="KW-1185">Reference proteome</keyword>
<dbReference type="SUPFAM" id="SSF52540">
    <property type="entry name" value="P-loop containing nucleoside triphosphate hydrolases"/>
    <property type="match status" value="1"/>
</dbReference>
<dbReference type="Pfam" id="PF13424">
    <property type="entry name" value="TPR_12"/>
    <property type="match status" value="1"/>
</dbReference>
<reference evidence="1 2" key="1">
    <citation type="submission" date="2023-11" db="EMBL/GenBank/DDBJ databases">
        <title>Lentzea sokolovensis, sp. nov., Lentzea kristufkii, sp. nov., and Lentzea miocenensis, sp. nov., rare actinobacteria from Sokolov Coal Basin, Miocene lacustrine sediment, Czech Republic.</title>
        <authorList>
            <person name="Lara A."/>
            <person name="Kotroba L."/>
            <person name="Nouioui I."/>
            <person name="Neumann-Schaal M."/>
            <person name="Mast Y."/>
            <person name="Chronakova A."/>
        </authorList>
    </citation>
    <scope>NUCLEOTIDE SEQUENCE [LARGE SCALE GENOMIC DNA]</scope>
    <source>
        <strain evidence="1 2">BCCO 10_0061</strain>
    </source>
</reference>
<dbReference type="SMART" id="SM00028">
    <property type="entry name" value="TPR"/>
    <property type="match status" value="4"/>
</dbReference>
<evidence type="ECO:0000313" key="2">
    <source>
        <dbReference type="Proteomes" id="UP001285352"/>
    </source>
</evidence>
<dbReference type="PANTHER" id="PTHR47691:SF3">
    <property type="entry name" value="HTH-TYPE TRANSCRIPTIONAL REGULATOR RV0890C-RELATED"/>
    <property type="match status" value="1"/>
</dbReference>
<dbReference type="EMBL" id="JAXAVU010000011">
    <property type="protein sequence ID" value="MDX8145894.1"/>
    <property type="molecule type" value="Genomic_DNA"/>
</dbReference>
<dbReference type="RefSeq" id="WP_319978015.1">
    <property type="nucleotide sequence ID" value="NZ_JAXAVU010000011.1"/>
</dbReference>
<gene>
    <name evidence="1" type="ORF">SK854_27555</name>
</gene>
<dbReference type="SUPFAM" id="SSF48452">
    <property type="entry name" value="TPR-like"/>
    <property type="match status" value="1"/>
</dbReference>
<dbReference type="InterPro" id="IPR011990">
    <property type="entry name" value="TPR-like_helical_dom_sf"/>
</dbReference>
<evidence type="ECO:0000313" key="1">
    <source>
        <dbReference type="EMBL" id="MDX8145894.1"/>
    </source>
</evidence>
<comment type="caution">
    <text evidence="1">The sequence shown here is derived from an EMBL/GenBank/DDBJ whole genome shotgun (WGS) entry which is preliminary data.</text>
</comment>
<accession>A0ABU4V3U6</accession>
<dbReference type="PRINTS" id="PR00364">
    <property type="entry name" value="DISEASERSIST"/>
</dbReference>
<dbReference type="InterPro" id="IPR019734">
    <property type="entry name" value="TPR_rpt"/>
</dbReference>
<dbReference type="InterPro" id="IPR027417">
    <property type="entry name" value="P-loop_NTPase"/>
</dbReference>